<dbReference type="STRING" id="3088.A0A383WEK6"/>
<organism evidence="12 13">
    <name type="scientific">Tetradesmus obliquus</name>
    <name type="common">Green alga</name>
    <name type="synonym">Acutodesmus obliquus</name>
    <dbReference type="NCBI Taxonomy" id="3088"/>
    <lineage>
        <taxon>Eukaryota</taxon>
        <taxon>Viridiplantae</taxon>
        <taxon>Chlorophyta</taxon>
        <taxon>core chlorophytes</taxon>
        <taxon>Chlorophyceae</taxon>
        <taxon>CS clade</taxon>
        <taxon>Sphaeropleales</taxon>
        <taxon>Scenedesmaceae</taxon>
        <taxon>Tetradesmus</taxon>
    </lineage>
</organism>
<dbReference type="EMBL" id="FNXT01001248">
    <property type="protein sequence ID" value="SZX76048.1"/>
    <property type="molecule type" value="Genomic_DNA"/>
</dbReference>
<evidence type="ECO:0000256" key="4">
    <source>
        <dbReference type="ARBA" id="ARBA00022692"/>
    </source>
</evidence>
<feature type="compositionally biased region" description="Low complexity" evidence="10">
    <location>
        <begin position="739"/>
        <end position="748"/>
    </location>
</feature>
<feature type="transmembrane region" description="Helical" evidence="9">
    <location>
        <begin position="43"/>
        <end position="63"/>
    </location>
</feature>
<comment type="similarity">
    <text evidence="2 9">Belongs to the ADP/ATP translocase tlc family.</text>
</comment>
<feature type="region of interest" description="Disordered" evidence="10">
    <location>
        <begin position="650"/>
        <end position="673"/>
    </location>
</feature>
<evidence type="ECO:0000256" key="2">
    <source>
        <dbReference type="ARBA" id="ARBA00007127"/>
    </source>
</evidence>
<evidence type="ECO:0000256" key="7">
    <source>
        <dbReference type="ARBA" id="ARBA00022989"/>
    </source>
</evidence>
<proteinExistence type="inferred from homology"/>
<keyword evidence="8 9" id="KW-0472">Membrane</keyword>
<evidence type="ECO:0000256" key="8">
    <source>
        <dbReference type="ARBA" id="ARBA00023136"/>
    </source>
</evidence>
<dbReference type="GO" id="GO:0005524">
    <property type="term" value="F:ATP binding"/>
    <property type="evidence" value="ECO:0007669"/>
    <property type="project" value="UniProtKB-KW"/>
</dbReference>
<keyword evidence="6 9" id="KW-0067">ATP-binding</keyword>
<evidence type="ECO:0000256" key="5">
    <source>
        <dbReference type="ARBA" id="ARBA00022741"/>
    </source>
</evidence>
<feature type="region of interest" description="Disordered" evidence="10">
    <location>
        <begin position="735"/>
        <end position="772"/>
    </location>
</feature>
<feature type="transmembrane region" description="Helical" evidence="9">
    <location>
        <begin position="134"/>
        <end position="155"/>
    </location>
</feature>
<feature type="transmembrane region" description="Helical" evidence="9">
    <location>
        <begin position="597"/>
        <end position="624"/>
    </location>
</feature>
<keyword evidence="9" id="KW-0150">Chloroplast</keyword>
<evidence type="ECO:0000313" key="11">
    <source>
        <dbReference type="EMBL" id="SZX74172.1"/>
    </source>
</evidence>
<feature type="transmembrane region" description="Helical" evidence="9">
    <location>
        <begin position="456"/>
        <end position="477"/>
    </location>
</feature>
<keyword evidence="3 9" id="KW-0813">Transport</keyword>
<dbReference type="AlphaFoldDB" id="A0A383WEK6"/>
<feature type="compositionally biased region" description="Low complexity" evidence="10">
    <location>
        <begin position="824"/>
        <end position="850"/>
    </location>
</feature>
<feature type="compositionally biased region" description="Basic and acidic residues" evidence="10">
    <location>
        <begin position="851"/>
        <end position="863"/>
    </location>
</feature>
<evidence type="ECO:0000313" key="12">
    <source>
        <dbReference type="EMBL" id="SZX76048.1"/>
    </source>
</evidence>
<feature type="transmembrane region" description="Helical" evidence="9">
    <location>
        <begin position="204"/>
        <end position="227"/>
    </location>
</feature>
<feature type="transmembrane region" description="Helical" evidence="9">
    <location>
        <begin position="483"/>
        <end position="503"/>
    </location>
</feature>
<evidence type="ECO:0000256" key="3">
    <source>
        <dbReference type="ARBA" id="ARBA00022448"/>
    </source>
</evidence>
<dbReference type="InterPro" id="IPR004667">
    <property type="entry name" value="ADP_ATP_car_bac_type"/>
</dbReference>
<name>A0A383WEK6_TETOB</name>
<reference evidence="12 13" key="1">
    <citation type="submission" date="2016-10" db="EMBL/GenBank/DDBJ databases">
        <authorList>
            <person name="Cai Z."/>
        </authorList>
    </citation>
    <scope>NUCLEOTIDE SEQUENCE [LARGE SCALE GENOMIC DNA]</scope>
</reference>
<evidence type="ECO:0000256" key="6">
    <source>
        <dbReference type="ARBA" id="ARBA00022840"/>
    </source>
</evidence>
<dbReference type="PANTHER" id="PTHR31187">
    <property type="match status" value="1"/>
</dbReference>
<feature type="compositionally biased region" description="Low complexity" evidence="10">
    <location>
        <begin position="328"/>
        <end position="378"/>
    </location>
</feature>
<evidence type="ECO:0000256" key="9">
    <source>
        <dbReference type="RuleBase" id="RU363121"/>
    </source>
</evidence>
<keyword evidence="13" id="KW-1185">Reference proteome</keyword>
<evidence type="ECO:0000313" key="13">
    <source>
        <dbReference type="Proteomes" id="UP000256970"/>
    </source>
</evidence>
<feature type="region of interest" description="Disordered" evidence="10">
    <location>
        <begin position="235"/>
        <end position="287"/>
    </location>
</feature>
<dbReference type="EMBL" id="FNXT01001207">
    <property type="protein sequence ID" value="SZX74172.1"/>
    <property type="molecule type" value="Genomic_DNA"/>
</dbReference>
<dbReference type="Proteomes" id="UP000256970">
    <property type="component" value="Unassembled WGS sequence"/>
</dbReference>
<gene>
    <name evidence="11" type="ORF">BQ4739_LOCUS14418</name>
    <name evidence="12" type="ORF">BQ4739_LOCUS16412</name>
</gene>
<dbReference type="GO" id="GO:0005471">
    <property type="term" value="F:ATP:ADP antiporter activity"/>
    <property type="evidence" value="ECO:0007669"/>
    <property type="project" value="InterPro"/>
</dbReference>
<keyword evidence="7 9" id="KW-1133">Transmembrane helix</keyword>
<feature type="transmembrane region" description="Helical" evidence="9">
    <location>
        <begin position="75"/>
        <end position="97"/>
    </location>
</feature>
<dbReference type="PANTHER" id="PTHR31187:SF1">
    <property type="entry name" value="ADP,ATP CARRIER PROTEIN 1"/>
    <property type="match status" value="1"/>
</dbReference>
<keyword evidence="5 9" id="KW-0547">Nucleotide-binding</keyword>
<feature type="transmembrane region" description="Helical" evidence="9">
    <location>
        <begin position="109"/>
        <end position="127"/>
    </location>
</feature>
<evidence type="ECO:0000256" key="1">
    <source>
        <dbReference type="ARBA" id="ARBA00004141"/>
    </source>
</evidence>
<feature type="compositionally biased region" description="Low complexity" evidence="10">
    <location>
        <begin position="255"/>
        <end position="287"/>
    </location>
</feature>
<sequence length="903" mass="94879">MLFGSAWRKAIPLSVLFFSATFIFTMLQSLKDGIVVIEMGADALPFLTTLGTLPASLAYFNFYRFTLVPHVPPQHLYFATAAPFLAFYALFAFVLYPLAPALHSCTGQWLSWLSVLPQGLAGLVAALQQWLFSLFYVAGDLWGPVMITLAFWTVADEVCTMEEAKVLYPQLGLLANLGLVGSGKFIKAVHRAVGGKPGPDGMGVVLQVLVLCMLLMAGVMFACKALINRRYLKPGRLSSDHSRDKQNSSAPRTEQQQQQQQQQQPNAGELEAAVAESAAAAGAQPQQKPALAAAPAFITSAGGGIMHAHHRHSRAQQPRRPPPLQPISSASSSRSSSPGSLLASNSNSSSSSSPRSGSPAAEAAGSQPKPKGSKPKASWQEAWTVLGRNPKAAELTTWVVSFGIALRLFEYAFKAQLRLAAADSAAYCCALADLQSAVGMGTLALMATSKLIFKHLGWSGAALISPSVMLLLGSSFFGCCLLAQAAAAAAAPAAAAAAAGIAAGPAAASSSSWSAAAAAAAAASGGQAASEMLSGLGLSAGFATCVAAGACRSSLFQPTKEMVYKTMQPAESKASKAVVDLIGGQVAKSGAGWLVQVLLLAAGSINAALSAMALLFFSACVAWLKSTLRLSTQMQQHADQQAQADAAAAAQQQQQAEAEQQQQQAAAAAAGAGQAGEQSQRQLEYWQRNWQQQREVRRLRRQQRQRQQQLLQYQGWRLPLPCELAAAAAAASRWCGSHPAGPAAAAAADSDVNERSSSSSYSSSDGGGYAGLSGGRTAHPLLLQPPMLRDAEYWESVYLALAADPELLEAAVIGRRSGVIEQQEQQQRLHQQQQLGLPVSGGSASSGVQQQEHDGSAAERKDWQAMQQQQQGAEQKGLAGHALPDMKGMALAKEALHTTFDVY</sequence>
<accession>A0A383WEK6</accession>
<feature type="compositionally biased region" description="Low complexity" evidence="10">
    <location>
        <begin position="864"/>
        <end position="878"/>
    </location>
</feature>
<feature type="region of interest" description="Disordered" evidence="10">
    <location>
        <begin position="824"/>
        <end position="878"/>
    </location>
</feature>
<evidence type="ECO:0000256" key="10">
    <source>
        <dbReference type="SAM" id="MobiDB-lite"/>
    </source>
</evidence>
<protein>
    <recommendedName>
        <fullName evidence="9">ADP,ATP carrier protein</fullName>
    </recommendedName>
</protein>
<dbReference type="GO" id="GO:0031969">
    <property type="term" value="C:chloroplast membrane"/>
    <property type="evidence" value="ECO:0007669"/>
    <property type="project" value="UniProtKB-SubCell"/>
</dbReference>
<feature type="region of interest" description="Disordered" evidence="10">
    <location>
        <begin position="306"/>
        <end position="379"/>
    </location>
</feature>
<comment type="subcellular location">
    <subcellularLocation>
        <location evidence="1">Membrane</location>
        <topology evidence="1">Multi-pass membrane protein</topology>
    </subcellularLocation>
    <subcellularLocation>
        <location evidence="9">Plastid</location>
        <location evidence="9">Chloroplast membrane</location>
        <topology evidence="9">Multi-pass membrane protein</topology>
    </subcellularLocation>
</comment>
<keyword evidence="4 9" id="KW-0812">Transmembrane</keyword>
<keyword evidence="9" id="KW-0934">Plastid</keyword>
<dbReference type="Pfam" id="PF03219">
    <property type="entry name" value="TLC"/>
    <property type="match status" value="3"/>
</dbReference>